<evidence type="ECO:0000313" key="8">
    <source>
        <dbReference type="Proteomes" id="UP000305888"/>
    </source>
</evidence>
<dbReference type="AlphaFoldDB" id="A0A5B8FYC1"/>
<dbReference type="OrthoDB" id="9800776at2"/>
<keyword evidence="3" id="KW-0560">Oxidoreductase</keyword>
<keyword evidence="7" id="KW-0223">Dioxygenase</keyword>
<keyword evidence="1" id="KW-0001">2Fe-2S</keyword>
<dbReference type="PANTHER" id="PTHR21266">
    <property type="entry name" value="IRON-SULFUR DOMAIN CONTAINING PROTEIN"/>
    <property type="match status" value="1"/>
</dbReference>
<reference evidence="7 8" key="1">
    <citation type="submission" date="2019-06" db="EMBL/GenBank/DDBJ databases">
        <title>Genome sequence of Rhodobacteraceae bacterium D4M1.</title>
        <authorList>
            <person name="Cao J."/>
        </authorList>
    </citation>
    <scope>NUCLEOTIDE SEQUENCE [LARGE SCALE GENOMIC DNA]</scope>
    <source>
        <strain evidence="7 8">D4M1</strain>
    </source>
</reference>
<proteinExistence type="predicted"/>
<keyword evidence="4" id="KW-0408">Iron</keyword>
<dbReference type="GO" id="GO:0046872">
    <property type="term" value="F:metal ion binding"/>
    <property type="evidence" value="ECO:0007669"/>
    <property type="project" value="UniProtKB-KW"/>
</dbReference>
<sequence length="346" mass="39316">MQGTKADLMRGLWYVAAPGTALKPGKMLAKTLLNEPVLICRKSDGGVFALRDACPHRGIPLRYGSFDGTTVQCCYHGWRFGEGGGCTEIPSLAPGQRMDISKINTGDYPCVERQGVIWIFFGERGETPSGPPPAFPHFDKAPDAFVSMPFDCSADHAAFGLMDPTHAAFVHTSWWFKKDAATLKAKEKHFAPSELGWSMVRHQVPGRNIAYRPLGRKVETQISYMLPGLRIEEIAGETHQVVSVTAITPLTESTTEVIQLIWWSLPWMRPFKPLLRHLARVFIDQDRAVVQKQKEGLEHNPRLMLIPDADTQAKWWMRMKDEWVAHRRDDREFRNPIRETVLRWRS</sequence>
<dbReference type="InterPro" id="IPR050584">
    <property type="entry name" value="Cholesterol_7-desaturase"/>
</dbReference>
<dbReference type="RefSeq" id="WP_138573073.1">
    <property type="nucleotide sequence ID" value="NZ_CP040818.1"/>
</dbReference>
<evidence type="ECO:0000256" key="4">
    <source>
        <dbReference type="ARBA" id="ARBA00023004"/>
    </source>
</evidence>
<dbReference type="Pfam" id="PF00355">
    <property type="entry name" value="Rieske"/>
    <property type="match status" value="1"/>
</dbReference>
<accession>A0A5B8FYC1</accession>
<evidence type="ECO:0000259" key="6">
    <source>
        <dbReference type="PROSITE" id="PS51296"/>
    </source>
</evidence>
<dbReference type="GO" id="GO:0051213">
    <property type="term" value="F:dioxygenase activity"/>
    <property type="evidence" value="ECO:0007669"/>
    <property type="project" value="UniProtKB-KW"/>
</dbReference>
<protein>
    <submittedName>
        <fullName evidence="7">Aromatic ring-hydroxylating dioxygenase subunit alpha</fullName>
    </submittedName>
</protein>
<gene>
    <name evidence="7" type="ORF">FDP22_11485</name>
</gene>
<organism evidence="7 8">
    <name type="scientific">Paroceanicella profunda</name>
    <dbReference type="NCBI Taxonomy" id="2579971"/>
    <lineage>
        <taxon>Bacteria</taxon>
        <taxon>Pseudomonadati</taxon>
        <taxon>Pseudomonadota</taxon>
        <taxon>Alphaproteobacteria</taxon>
        <taxon>Rhodobacterales</taxon>
        <taxon>Paracoccaceae</taxon>
        <taxon>Paroceanicella</taxon>
    </lineage>
</organism>
<dbReference type="GO" id="GO:0051537">
    <property type="term" value="F:2 iron, 2 sulfur cluster binding"/>
    <property type="evidence" value="ECO:0007669"/>
    <property type="project" value="UniProtKB-KW"/>
</dbReference>
<keyword evidence="8" id="KW-1185">Reference proteome</keyword>
<evidence type="ECO:0000256" key="2">
    <source>
        <dbReference type="ARBA" id="ARBA00022723"/>
    </source>
</evidence>
<dbReference type="Gene3D" id="2.102.10.10">
    <property type="entry name" value="Rieske [2Fe-2S] iron-sulphur domain"/>
    <property type="match status" value="1"/>
</dbReference>
<name>A0A5B8FYC1_9RHOB</name>
<evidence type="ECO:0000313" key="7">
    <source>
        <dbReference type="EMBL" id="QDL92340.1"/>
    </source>
</evidence>
<dbReference type="EMBL" id="CP040818">
    <property type="protein sequence ID" value="QDL92340.1"/>
    <property type="molecule type" value="Genomic_DNA"/>
</dbReference>
<evidence type="ECO:0000256" key="1">
    <source>
        <dbReference type="ARBA" id="ARBA00022714"/>
    </source>
</evidence>
<dbReference type="KEGG" id="ppru:FDP22_11485"/>
<keyword evidence="5" id="KW-0411">Iron-sulfur</keyword>
<dbReference type="Proteomes" id="UP000305888">
    <property type="component" value="Chromosome"/>
</dbReference>
<dbReference type="InterPro" id="IPR036922">
    <property type="entry name" value="Rieske_2Fe-2S_sf"/>
</dbReference>
<dbReference type="CDD" id="cd03469">
    <property type="entry name" value="Rieske_RO_Alpha_N"/>
    <property type="match status" value="1"/>
</dbReference>
<dbReference type="InterPro" id="IPR017941">
    <property type="entry name" value="Rieske_2Fe-2S"/>
</dbReference>
<dbReference type="Gene3D" id="3.90.380.10">
    <property type="entry name" value="Naphthalene 1,2-dioxygenase Alpha Subunit, Chain A, domain 1"/>
    <property type="match status" value="1"/>
</dbReference>
<dbReference type="SUPFAM" id="SSF50022">
    <property type="entry name" value="ISP domain"/>
    <property type="match status" value="1"/>
</dbReference>
<dbReference type="PROSITE" id="PS51296">
    <property type="entry name" value="RIESKE"/>
    <property type="match status" value="1"/>
</dbReference>
<feature type="domain" description="Rieske" evidence="6">
    <location>
        <begin position="14"/>
        <end position="119"/>
    </location>
</feature>
<dbReference type="Pfam" id="PF19112">
    <property type="entry name" value="VanA_C"/>
    <property type="match status" value="1"/>
</dbReference>
<dbReference type="InterPro" id="IPR044043">
    <property type="entry name" value="VanA_C_cat"/>
</dbReference>
<keyword evidence="2" id="KW-0479">Metal-binding</keyword>
<evidence type="ECO:0000256" key="3">
    <source>
        <dbReference type="ARBA" id="ARBA00023002"/>
    </source>
</evidence>
<evidence type="ECO:0000256" key="5">
    <source>
        <dbReference type="ARBA" id="ARBA00023014"/>
    </source>
</evidence>
<dbReference type="SUPFAM" id="SSF55961">
    <property type="entry name" value="Bet v1-like"/>
    <property type="match status" value="1"/>
</dbReference>
<dbReference type="PANTHER" id="PTHR21266:SF60">
    <property type="entry name" value="3-KETOSTEROID-9-ALPHA-MONOOXYGENASE, OXYGENASE COMPONENT"/>
    <property type="match status" value="1"/>
</dbReference>